<dbReference type="InterPro" id="IPR001650">
    <property type="entry name" value="Helicase_C-like"/>
</dbReference>
<dbReference type="NCBIfam" id="TIGR00614">
    <property type="entry name" value="recQ_fam"/>
    <property type="match status" value="1"/>
</dbReference>
<dbReference type="Gene3D" id="1.10.10.10">
    <property type="entry name" value="Winged helix-like DNA-binding domain superfamily/Winged helix DNA-binding domain"/>
    <property type="match status" value="1"/>
</dbReference>
<keyword evidence="17" id="KW-1185">Reference proteome</keyword>
<dbReference type="InterPro" id="IPR036388">
    <property type="entry name" value="WH-like_DNA-bd_sf"/>
</dbReference>
<dbReference type="GO" id="GO:0000724">
    <property type="term" value="P:double-strand break repair via homologous recombination"/>
    <property type="evidence" value="ECO:0007669"/>
    <property type="project" value="TreeGrafter"/>
</dbReference>
<dbReference type="FunFam" id="3.40.50.300:FF:000296">
    <property type="entry name" value="ATP-dependent DNA helicase RecQ"/>
    <property type="match status" value="1"/>
</dbReference>
<feature type="region of interest" description="Disordered" evidence="13">
    <location>
        <begin position="25"/>
        <end position="48"/>
    </location>
</feature>
<evidence type="ECO:0000256" key="2">
    <source>
        <dbReference type="ARBA" id="ARBA00022723"/>
    </source>
</evidence>
<dbReference type="InterPro" id="IPR027417">
    <property type="entry name" value="P-loop_NTPase"/>
</dbReference>
<feature type="domain" description="Helicase ATP-binding" evidence="14">
    <location>
        <begin position="149"/>
        <end position="332"/>
    </location>
</feature>
<dbReference type="InterPro" id="IPR004589">
    <property type="entry name" value="DNA_helicase_ATP-dep_RecQ"/>
</dbReference>
<evidence type="ECO:0000313" key="16">
    <source>
        <dbReference type="EMBL" id="KJA16725.1"/>
    </source>
</evidence>
<dbReference type="SMART" id="SM00487">
    <property type="entry name" value="DEXDc"/>
    <property type="match status" value="1"/>
</dbReference>
<evidence type="ECO:0000259" key="15">
    <source>
        <dbReference type="PROSITE" id="PS51194"/>
    </source>
</evidence>
<keyword evidence="6 11" id="KW-0067">ATP-binding</keyword>
<comment type="catalytic activity">
    <reaction evidence="10 11">
        <text>Couples ATP hydrolysis with the unwinding of duplex DNA by translocating in the 3'-5' direction.</text>
        <dbReference type="EC" id="5.6.2.4"/>
    </reaction>
</comment>
<dbReference type="InterPro" id="IPR002464">
    <property type="entry name" value="DNA/RNA_helicase_DEAH_CS"/>
</dbReference>
<evidence type="ECO:0000256" key="8">
    <source>
        <dbReference type="ARBA" id="ARBA00023235"/>
    </source>
</evidence>
<feature type="coiled-coil region" evidence="12">
    <location>
        <begin position="60"/>
        <end position="101"/>
    </location>
</feature>
<dbReference type="GO" id="GO:0005524">
    <property type="term" value="F:ATP binding"/>
    <property type="evidence" value="ECO:0007669"/>
    <property type="project" value="UniProtKB-KW"/>
</dbReference>
<evidence type="ECO:0000256" key="3">
    <source>
        <dbReference type="ARBA" id="ARBA00022741"/>
    </source>
</evidence>
<dbReference type="EMBL" id="KN817616">
    <property type="protein sequence ID" value="KJA16725.1"/>
    <property type="molecule type" value="Genomic_DNA"/>
</dbReference>
<dbReference type="GO" id="GO:0046872">
    <property type="term" value="F:metal ion binding"/>
    <property type="evidence" value="ECO:0007669"/>
    <property type="project" value="UniProtKB-KW"/>
</dbReference>
<evidence type="ECO:0000313" key="17">
    <source>
        <dbReference type="Proteomes" id="UP000054270"/>
    </source>
</evidence>
<dbReference type="GO" id="GO:0016887">
    <property type="term" value="F:ATP hydrolysis activity"/>
    <property type="evidence" value="ECO:0007669"/>
    <property type="project" value="RHEA"/>
</dbReference>
<organism evidence="16 17">
    <name type="scientific">Hypholoma sublateritium (strain FD-334 SS-4)</name>
    <dbReference type="NCBI Taxonomy" id="945553"/>
    <lineage>
        <taxon>Eukaryota</taxon>
        <taxon>Fungi</taxon>
        <taxon>Dikarya</taxon>
        <taxon>Basidiomycota</taxon>
        <taxon>Agaricomycotina</taxon>
        <taxon>Agaricomycetes</taxon>
        <taxon>Agaricomycetidae</taxon>
        <taxon>Agaricales</taxon>
        <taxon>Agaricineae</taxon>
        <taxon>Strophariaceae</taxon>
        <taxon>Hypholoma</taxon>
    </lineage>
</organism>
<gene>
    <name evidence="16" type="ORF">HYPSUDRAFT_47098</name>
</gene>
<dbReference type="STRING" id="945553.A0A0D2P8S4"/>
<dbReference type="PANTHER" id="PTHR13710">
    <property type="entry name" value="DNA HELICASE RECQ FAMILY MEMBER"/>
    <property type="match status" value="1"/>
</dbReference>
<feature type="region of interest" description="Disordered" evidence="13">
    <location>
        <begin position="703"/>
        <end position="749"/>
    </location>
</feature>
<dbReference type="Pfam" id="PF00271">
    <property type="entry name" value="Helicase_C"/>
    <property type="match status" value="1"/>
</dbReference>
<dbReference type="GO" id="GO:0003677">
    <property type="term" value="F:DNA binding"/>
    <property type="evidence" value="ECO:0007669"/>
    <property type="project" value="UniProtKB-KW"/>
</dbReference>
<dbReference type="InterPro" id="IPR014001">
    <property type="entry name" value="Helicase_ATP-bd"/>
</dbReference>
<feature type="compositionally biased region" description="Basic residues" evidence="13">
    <location>
        <begin position="720"/>
        <end position="732"/>
    </location>
</feature>
<dbReference type="GO" id="GO:0005737">
    <property type="term" value="C:cytoplasm"/>
    <property type="evidence" value="ECO:0007669"/>
    <property type="project" value="TreeGrafter"/>
</dbReference>
<reference evidence="17" key="1">
    <citation type="submission" date="2014-04" db="EMBL/GenBank/DDBJ databases">
        <title>Evolutionary Origins and Diversification of the Mycorrhizal Mutualists.</title>
        <authorList>
            <consortium name="DOE Joint Genome Institute"/>
            <consortium name="Mycorrhizal Genomics Consortium"/>
            <person name="Kohler A."/>
            <person name="Kuo A."/>
            <person name="Nagy L.G."/>
            <person name="Floudas D."/>
            <person name="Copeland A."/>
            <person name="Barry K.W."/>
            <person name="Cichocki N."/>
            <person name="Veneault-Fourrey C."/>
            <person name="LaButti K."/>
            <person name="Lindquist E.A."/>
            <person name="Lipzen A."/>
            <person name="Lundell T."/>
            <person name="Morin E."/>
            <person name="Murat C."/>
            <person name="Riley R."/>
            <person name="Ohm R."/>
            <person name="Sun H."/>
            <person name="Tunlid A."/>
            <person name="Henrissat B."/>
            <person name="Grigoriev I.V."/>
            <person name="Hibbett D.S."/>
            <person name="Martin F."/>
        </authorList>
    </citation>
    <scope>NUCLEOTIDE SEQUENCE [LARGE SCALE GENOMIC DNA]</scope>
    <source>
        <strain evidence="17">FD-334 SS-4</strain>
    </source>
</reference>
<evidence type="ECO:0000256" key="13">
    <source>
        <dbReference type="SAM" id="MobiDB-lite"/>
    </source>
</evidence>
<dbReference type="Pfam" id="PF16124">
    <property type="entry name" value="RecQ_Zn_bind"/>
    <property type="match status" value="1"/>
</dbReference>
<dbReference type="Pfam" id="PF00270">
    <property type="entry name" value="DEAD"/>
    <property type="match status" value="1"/>
</dbReference>
<dbReference type="EC" id="5.6.2.4" evidence="11"/>
<accession>A0A0D2P8S4</accession>
<proteinExistence type="inferred from homology"/>
<comment type="subcellular location">
    <subcellularLocation>
        <location evidence="11">Nucleus</location>
    </subcellularLocation>
</comment>
<keyword evidence="7" id="KW-0238">DNA-binding</keyword>
<dbReference type="GO" id="GO:0005694">
    <property type="term" value="C:chromosome"/>
    <property type="evidence" value="ECO:0007669"/>
    <property type="project" value="TreeGrafter"/>
</dbReference>
<keyword evidence="3 11" id="KW-0547">Nucleotide-binding</keyword>
<feature type="compositionally biased region" description="Acidic residues" evidence="13">
    <location>
        <begin position="738"/>
        <end position="749"/>
    </location>
</feature>
<feature type="compositionally biased region" description="Basic and acidic residues" evidence="13">
    <location>
        <begin position="710"/>
        <end position="719"/>
    </location>
</feature>
<dbReference type="OMA" id="FKLSTMV"/>
<dbReference type="InterPro" id="IPR032284">
    <property type="entry name" value="RecQ_Zn-bd"/>
</dbReference>
<dbReference type="SMART" id="SM00490">
    <property type="entry name" value="HELICc"/>
    <property type="match status" value="1"/>
</dbReference>
<dbReference type="GO" id="GO:0009378">
    <property type="term" value="F:four-way junction helicase activity"/>
    <property type="evidence" value="ECO:0007669"/>
    <property type="project" value="TreeGrafter"/>
</dbReference>
<evidence type="ECO:0000256" key="9">
    <source>
        <dbReference type="ARBA" id="ARBA00023242"/>
    </source>
</evidence>
<dbReference type="GO" id="GO:0043138">
    <property type="term" value="F:3'-5' DNA helicase activity"/>
    <property type="evidence" value="ECO:0007669"/>
    <property type="project" value="UniProtKB-EC"/>
</dbReference>
<evidence type="ECO:0000256" key="11">
    <source>
        <dbReference type="RuleBase" id="RU364117"/>
    </source>
</evidence>
<dbReference type="Proteomes" id="UP000054270">
    <property type="component" value="Unassembled WGS sequence"/>
</dbReference>
<dbReference type="OrthoDB" id="10261556at2759"/>
<evidence type="ECO:0000256" key="5">
    <source>
        <dbReference type="ARBA" id="ARBA00022806"/>
    </source>
</evidence>
<keyword evidence="4 11" id="KW-0378">Hydrolase</keyword>
<comment type="similarity">
    <text evidence="1 11">Belongs to the helicase family. RecQ subfamily.</text>
</comment>
<sequence>MSRSIVDLSDHVASDDMGFVLEQLRPQNVAPARNGESSRGRNAAPEQPFMRKDAHIRTQIAECDAQMNAFREDIEILQNQLDVYAQQKAKLLAQLEQSQAQGSSSTGGRARQQGTNYAEGTFDWDDALKKRMKAVFGIDEFRLAQRGACNANMDGRDIVCIMPTGGGKSLTYQLPALLTAGCTLVISPLISLMTDQVLHLEEAGVEATMITGSTSKTEKNQILQNLRKLAERRVGATDTELKLLYVTPEKMSKDKSFRALLQRLDQGQKLARIVIDEAHCVSQLGHDFRPDYKELHILRKIYPTVPIMALSATCGPQVLKDLINILGLRDPVDGTNAPSLGTVYFSSPLYRKNLHYSVVPKPDKAEQQIAAMKDYILDKHPNDTGIIYCFSIKDTEVVAEKLRTTSNGRLKTGVYNSRVQDGAKHKLHLDWREGRIKIVCATIAFGLGIDKGDVRFVLHHSISKSLEGFYQESGRAGRDGKDSDCVLYYRPQDATSLGGLTSSEKEGSKKLHAVLAFAEDLRQCRKVQFAEYFSHSSQLSVAAWTTDETGALDPCGHCDNCMRPRDALAPRDVTLATWQILKVVDAVRQSGTKLTLGQLVVLARGGKKGAYEVKKGRKKEQTTLDLERVAGGPVDMSKSHLEHLLVYLLTQNYLQEEYQQTAYTCNVYLAPGALSSRLRYMSRESVVSSTRVKIEFTFLTPPAKGKGKKKADDGSEPKVPRKRTASGSKKAKATVVVDSDEGDLSSDEDESEVLITDYMKPVAQHVDSEDLYASDAIEDVDDDWEIHPVRDGPPPKRRRTGEGFKMIQEGGNEVMVLSSD</sequence>
<feature type="domain" description="Helicase C-terminal" evidence="15">
    <location>
        <begin position="371"/>
        <end position="522"/>
    </location>
</feature>
<evidence type="ECO:0000256" key="6">
    <source>
        <dbReference type="ARBA" id="ARBA00022840"/>
    </source>
</evidence>
<evidence type="ECO:0000256" key="12">
    <source>
        <dbReference type="SAM" id="Coils"/>
    </source>
</evidence>
<evidence type="ECO:0000256" key="4">
    <source>
        <dbReference type="ARBA" id="ARBA00022801"/>
    </source>
</evidence>
<dbReference type="AlphaFoldDB" id="A0A0D2P8S4"/>
<dbReference type="GO" id="GO:0005634">
    <property type="term" value="C:nucleus"/>
    <property type="evidence" value="ECO:0007669"/>
    <property type="project" value="UniProtKB-SubCell"/>
</dbReference>
<keyword evidence="12" id="KW-0175">Coiled coil</keyword>
<comment type="catalytic activity">
    <reaction evidence="11">
        <text>ATP + H2O = ADP + phosphate + H(+)</text>
        <dbReference type="Rhea" id="RHEA:13065"/>
        <dbReference type="ChEBI" id="CHEBI:15377"/>
        <dbReference type="ChEBI" id="CHEBI:15378"/>
        <dbReference type="ChEBI" id="CHEBI:30616"/>
        <dbReference type="ChEBI" id="CHEBI:43474"/>
        <dbReference type="ChEBI" id="CHEBI:456216"/>
    </reaction>
</comment>
<name>A0A0D2P8S4_HYPSF</name>
<evidence type="ECO:0000256" key="10">
    <source>
        <dbReference type="ARBA" id="ARBA00034617"/>
    </source>
</evidence>
<evidence type="ECO:0000256" key="7">
    <source>
        <dbReference type="ARBA" id="ARBA00023125"/>
    </source>
</evidence>
<dbReference type="PROSITE" id="PS51194">
    <property type="entry name" value="HELICASE_CTER"/>
    <property type="match status" value="1"/>
</dbReference>
<protein>
    <recommendedName>
        <fullName evidence="11">ATP-dependent DNA helicase</fullName>
        <ecNumber evidence="11">5.6.2.4</ecNumber>
    </recommendedName>
</protein>
<keyword evidence="8" id="KW-0413">Isomerase</keyword>
<dbReference type="PANTHER" id="PTHR13710:SF105">
    <property type="entry name" value="ATP-DEPENDENT DNA HELICASE Q1"/>
    <property type="match status" value="1"/>
</dbReference>
<dbReference type="SUPFAM" id="SSF52540">
    <property type="entry name" value="P-loop containing nucleoside triphosphate hydrolases"/>
    <property type="match status" value="1"/>
</dbReference>
<evidence type="ECO:0000256" key="1">
    <source>
        <dbReference type="ARBA" id="ARBA00005446"/>
    </source>
</evidence>
<keyword evidence="5 11" id="KW-0347">Helicase</keyword>
<evidence type="ECO:0000259" key="14">
    <source>
        <dbReference type="PROSITE" id="PS51192"/>
    </source>
</evidence>
<dbReference type="PROSITE" id="PS00690">
    <property type="entry name" value="DEAH_ATP_HELICASE"/>
    <property type="match status" value="1"/>
</dbReference>
<dbReference type="InterPro" id="IPR011545">
    <property type="entry name" value="DEAD/DEAH_box_helicase_dom"/>
</dbReference>
<keyword evidence="9 11" id="KW-0539">Nucleus</keyword>
<keyword evidence="2" id="KW-0479">Metal-binding</keyword>
<dbReference type="PROSITE" id="PS51192">
    <property type="entry name" value="HELICASE_ATP_BIND_1"/>
    <property type="match status" value="1"/>
</dbReference>
<dbReference type="Gene3D" id="3.40.50.300">
    <property type="entry name" value="P-loop containing nucleotide triphosphate hydrolases"/>
    <property type="match status" value="2"/>
</dbReference>